<evidence type="ECO:0000256" key="7">
    <source>
        <dbReference type="ARBA" id="ARBA00022801"/>
    </source>
</evidence>
<dbReference type="GO" id="GO:0006508">
    <property type="term" value="P:proteolysis"/>
    <property type="evidence" value="ECO:0007669"/>
    <property type="project" value="UniProtKB-KW"/>
</dbReference>
<evidence type="ECO:0000256" key="4">
    <source>
        <dbReference type="ARBA" id="ARBA00022670"/>
    </source>
</evidence>
<evidence type="ECO:0000313" key="18">
    <source>
        <dbReference type="EMBL" id="RNF05965.1"/>
    </source>
</evidence>
<comment type="subcellular location">
    <subcellularLocation>
        <location evidence="2">Membrane</location>
    </subcellularLocation>
</comment>
<dbReference type="GO" id="GO:0046872">
    <property type="term" value="F:metal ion binding"/>
    <property type="evidence" value="ECO:0007669"/>
    <property type="project" value="UniProtKB-KW"/>
</dbReference>
<dbReference type="Gene3D" id="2.30.34.10">
    <property type="entry name" value="Leishmanolysin domain 4"/>
    <property type="match status" value="1"/>
</dbReference>
<reference evidence="18 19" key="1">
    <citation type="journal article" date="2018" name="BMC Genomics">
        <title>Genomic comparison of Trypanosoma conorhini and Trypanosoma rangeli to Trypanosoma cruzi strains of high and low virulence.</title>
        <authorList>
            <person name="Bradwell K.R."/>
            <person name="Koparde V.N."/>
            <person name="Matveyev A.V."/>
            <person name="Serrano M.G."/>
            <person name="Alves J.M."/>
            <person name="Parikh H."/>
            <person name="Huang B."/>
            <person name="Lee V."/>
            <person name="Espinosa-Alvarez O."/>
            <person name="Ortiz P.A."/>
            <person name="Costa-Martins A.G."/>
            <person name="Teixeira M.M."/>
            <person name="Buck G.A."/>
        </authorList>
    </citation>
    <scope>NUCLEOTIDE SEQUENCE [LARGE SCALE GENOMIC DNA]</scope>
    <source>
        <strain evidence="18 19">025E</strain>
    </source>
</reference>
<evidence type="ECO:0000256" key="12">
    <source>
        <dbReference type="ARBA" id="ARBA00023145"/>
    </source>
</evidence>
<name>A0A3R7KDP3_9TRYP</name>
<dbReference type="GO" id="GO:0007155">
    <property type="term" value="P:cell adhesion"/>
    <property type="evidence" value="ECO:0007669"/>
    <property type="project" value="UniProtKB-KW"/>
</dbReference>
<evidence type="ECO:0000256" key="2">
    <source>
        <dbReference type="ARBA" id="ARBA00004370"/>
    </source>
</evidence>
<feature type="compositionally biased region" description="Basic and acidic residues" evidence="17">
    <location>
        <begin position="352"/>
        <end position="381"/>
    </location>
</feature>
<dbReference type="GO" id="GO:0016020">
    <property type="term" value="C:membrane"/>
    <property type="evidence" value="ECO:0007669"/>
    <property type="project" value="UniProtKB-SubCell"/>
</dbReference>
<dbReference type="RefSeq" id="XP_029225357.1">
    <property type="nucleotide sequence ID" value="XM_029374550.1"/>
</dbReference>
<evidence type="ECO:0000256" key="1">
    <source>
        <dbReference type="ARBA" id="ARBA00001249"/>
    </source>
</evidence>
<dbReference type="SUPFAM" id="SSF55486">
    <property type="entry name" value="Metalloproteases ('zincins'), catalytic domain"/>
    <property type="match status" value="1"/>
</dbReference>
<sequence length="391" mass="41450">MVLYVAAGASDETWAVPCAFGSNGRPVAGALHVSPFQHLSVMHSARAAAQAIAHALGFSVQQMRARGMLLENVTNVRGNPNPVTVVKSPATLEKAKAHYGCDTLNGMELHKMDGAVQPYWSPRNAKDELMSALGGVTAGLYTALTMAAFEDLGYYKAVWGMAEPMAWGNNSGCDLLKSPCSEGSPDKYPRMFCDNTTESKTLRCTSNRQAFSVCGTNIAEGSGAPSEKCSVFWLDSGPELFCSVKGEKHIPGFLHGSGSWCLDAEALELKGTEKAGLDGYKLHAVCAQVQCGEGGAVRVKYLGANETVLCPEGETIDAALEGFEAGAKLKCPRYEEVCTIAANGSSLVIPRAEEAAKGDAEETQREGAAEHDDVEAREVPAREPQPAELPS</sequence>
<evidence type="ECO:0000256" key="6">
    <source>
        <dbReference type="ARBA" id="ARBA00022729"/>
    </source>
</evidence>
<keyword evidence="13" id="KW-1015">Disulfide bond</keyword>
<evidence type="ECO:0000256" key="15">
    <source>
        <dbReference type="PIRSR" id="PIRSR601577-2"/>
    </source>
</evidence>
<dbReference type="AlphaFoldDB" id="A0A3R7KDP3"/>
<dbReference type="EC" id="3.4.24.-" evidence="16"/>
<evidence type="ECO:0000256" key="16">
    <source>
        <dbReference type="RuleBase" id="RU366077"/>
    </source>
</evidence>
<evidence type="ECO:0000256" key="11">
    <source>
        <dbReference type="ARBA" id="ARBA00023136"/>
    </source>
</evidence>
<evidence type="ECO:0000256" key="17">
    <source>
        <dbReference type="SAM" id="MobiDB-lite"/>
    </source>
</evidence>
<keyword evidence="9" id="KW-0130">Cell adhesion</keyword>
<comment type="similarity">
    <text evidence="3 16">Belongs to the peptidase M8 family.</text>
</comment>
<dbReference type="GO" id="GO:0004222">
    <property type="term" value="F:metalloendopeptidase activity"/>
    <property type="evidence" value="ECO:0007669"/>
    <property type="project" value="UniProtKB-UniRule"/>
</dbReference>
<evidence type="ECO:0000313" key="19">
    <source>
        <dbReference type="Proteomes" id="UP000284403"/>
    </source>
</evidence>
<evidence type="ECO:0000256" key="10">
    <source>
        <dbReference type="ARBA" id="ARBA00023049"/>
    </source>
</evidence>
<keyword evidence="8 15" id="KW-0862">Zinc</keyword>
<dbReference type="Gene3D" id="2.10.55.10">
    <property type="entry name" value="Leishmanolysin domain 3"/>
    <property type="match status" value="1"/>
</dbReference>
<organism evidence="18 19">
    <name type="scientific">Trypanosoma conorhini</name>
    <dbReference type="NCBI Taxonomy" id="83891"/>
    <lineage>
        <taxon>Eukaryota</taxon>
        <taxon>Discoba</taxon>
        <taxon>Euglenozoa</taxon>
        <taxon>Kinetoplastea</taxon>
        <taxon>Metakinetoplastina</taxon>
        <taxon>Trypanosomatida</taxon>
        <taxon>Trypanosomatidae</taxon>
        <taxon>Trypanosoma</taxon>
    </lineage>
</organism>
<dbReference type="GeneID" id="40321302"/>
<keyword evidence="7 16" id="KW-0378">Hydrolase</keyword>
<evidence type="ECO:0000256" key="3">
    <source>
        <dbReference type="ARBA" id="ARBA00005860"/>
    </source>
</evidence>
<dbReference type="InterPro" id="IPR001577">
    <property type="entry name" value="Peptidase_M8"/>
</dbReference>
<evidence type="ECO:0000256" key="14">
    <source>
        <dbReference type="ARBA" id="ARBA00023180"/>
    </source>
</evidence>
<comment type="catalytic activity">
    <reaction evidence="1">
        <text>Preference for hydrophobic residues at P1 and P1' and basic residues at P2' and P3'. A model nonapeptide is cleaved at -Ala-Tyr-|-Leu-Lys-Lys-.</text>
        <dbReference type="EC" id="3.4.24.36"/>
    </reaction>
</comment>
<gene>
    <name evidence="18" type="ORF">Tco025E_07691</name>
</gene>
<evidence type="ECO:0000256" key="9">
    <source>
        <dbReference type="ARBA" id="ARBA00022889"/>
    </source>
</evidence>
<keyword evidence="11" id="KW-0472">Membrane</keyword>
<keyword evidence="6" id="KW-0732">Signal</keyword>
<comment type="caution">
    <text evidence="18">The sequence shown here is derived from an EMBL/GenBank/DDBJ whole genome shotgun (WGS) entry which is preliminary data.</text>
</comment>
<dbReference type="Proteomes" id="UP000284403">
    <property type="component" value="Unassembled WGS sequence"/>
</dbReference>
<comment type="cofactor">
    <cofactor evidence="15 16">
        <name>Zn(2+)</name>
        <dbReference type="ChEBI" id="CHEBI:29105"/>
    </cofactor>
    <text evidence="15 16">Binds 1 zinc ion per subunit.</text>
</comment>
<dbReference type="PANTHER" id="PTHR10942:SF0">
    <property type="entry name" value="LEISHMANOLYSIN-LIKE PEPTIDASE"/>
    <property type="match status" value="1"/>
</dbReference>
<evidence type="ECO:0000256" key="13">
    <source>
        <dbReference type="ARBA" id="ARBA00023157"/>
    </source>
</evidence>
<feature type="binding site" evidence="15">
    <location>
        <position position="54"/>
    </location>
    <ligand>
        <name>Zn(2+)</name>
        <dbReference type="ChEBI" id="CHEBI:29105"/>
        <note>catalytic</note>
    </ligand>
</feature>
<keyword evidence="5 15" id="KW-0479">Metal-binding</keyword>
<dbReference type="Gene3D" id="3.90.132.10">
    <property type="entry name" value="Leishmanolysin , domain 2"/>
    <property type="match status" value="1"/>
</dbReference>
<evidence type="ECO:0000256" key="8">
    <source>
        <dbReference type="ARBA" id="ARBA00022833"/>
    </source>
</evidence>
<keyword evidence="12" id="KW-0865">Zymogen</keyword>
<dbReference type="EMBL" id="MKKU01000617">
    <property type="protein sequence ID" value="RNF05965.1"/>
    <property type="molecule type" value="Genomic_DNA"/>
</dbReference>
<accession>A0A3R7KDP3</accession>
<keyword evidence="14" id="KW-0325">Glycoprotein</keyword>
<dbReference type="PANTHER" id="PTHR10942">
    <property type="entry name" value="LEISHMANOLYSIN-LIKE PEPTIDASE"/>
    <property type="match status" value="1"/>
</dbReference>
<protein>
    <recommendedName>
        <fullName evidence="16">Leishmanolysin-like peptidase</fullName>
        <ecNumber evidence="16">3.4.24.-</ecNumber>
    </recommendedName>
</protein>
<dbReference type="PRINTS" id="PR00782">
    <property type="entry name" value="LSHMANOLYSIN"/>
</dbReference>
<keyword evidence="4 16" id="KW-0645">Protease</keyword>
<dbReference type="Pfam" id="PF01457">
    <property type="entry name" value="Peptidase_M8"/>
    <property type="match status" value="2"/>
</dbReference>
<evidence type="ECO:0000256" key="5">
    <source>
        <dbReference type="ARBA" id="ARBA00022723"/>
    </source>
</evidence>
<dbReference type="GO" id="GO:0005737">
    <property type="term" value="C:cytoplasm"/>
    <property type="evidence" value="ECO:0007669"/>
    <property type="project" value="TreeGrafter"/>
</dbReference>
<keyword evidence="19" id="KW-1185">Reference proteome</keyword>
<keyword evidence="10 15" id="KW-0482">Metalloprotease</keyword>
<proteinExistence type="inferred from homology"/>
<dbReference type="OrthoDB" id="527990at2759"/>
<feature type="region of interest" description="Disordered" evidence="17">
    <location>
        <begin position="352"/>
        <end position="391"/>
    </location>
</feature>